<evidence type="ECO:0000256" key="3">
    <source>
        <dbReference type="ARBA" id="ARBA00022475"/>
    </source>
</evidence>
<feature type="transmembrane region" description="Helical" evidence="7">
    <location>
        <begin position="47"/>
        <end position="69"/>
    </location>
</feature>
<dbReference type="NCBIfam" id="TIGR00427">
    <property type="entry name" value="NAAT family transporter"/>
    <property type="match status" value="1"/>
</dbReference>
<dbReference type="EMBL" id="FR695868">
    <property type="protein sequence ID" value="CBX28440.1"/>
    <property type="molecule type" value="Genomic_DNA"/>
</dbReference>
<dbReference type="PANTHER" id="PTHR33508">
    <property type="entry name" value="UPF0056 MEMBRANE PROTEIN YHCE"/>
    <property type="match status" value="1"/>
</dbReference>
<comment type="caution">
    <text evidence="7">Lacks conserved residue(s) required for the propagation of feature annotation.</text>
</comment>
<evidence type="ECO:0000256" key="4">
    <source>
        <dbReference type="ARBA" id="ARBA00022692"/>
    </source>
</evidence>
<dbReference type="AlphaFoldDB" id="E1YCZ6"/>
<feature type="transmembrane region" description="Helical" evidence="7">
    <location>
        <begin position="133"/>
        <end position="151"/>
    </location>
</feature>
<dbReference type="Pfam" id="PF01914">
    <property type="entry name" value="MarC"/>
    <property type="match status" value="1"/>
</dbReference>
<evidence type="ECO:0000256" key="5">
    <source>
        <dbReference type="ARBA" id="ARBA00022989"/>
    </source>
</evidence>
<sequence>MDIIQSFVPTLIPIMVAMDAPGILPLYIGMTEGINKPERKKIVRQSIITAFIVTVGFILLGQMIFNALGILVEDFMIAGGGVLLIIAVSDVVRAGEKKIERSPEFGVVPFGTPLIAGPGTLTSALVLVGTSGYIPVIFSLIVNLLFAWLIFSQSERIINFFGISGSRAFAKVASLILAAFAVKMVRSGIMKLISN</sequence>
<name>E1YCZ6_9BACT</name>
<dbReference type="InterPro" id="IPR002771">
    <property type="entry name" value="Multi_antbiot-R_MarC"/>
</dbReference>
<dbReference type="GO" id="GO:0005886">
    <property type="term" value="C:plasma membrane"/>
    <property type="evidence" value="ECO:0007669"/>
    <property type="project" value="UniProtKB-SubCell"/>
</dbReference>
<protein>
    <recommendedName>
        <fullName evidence="7">UPF0056 membrane protein</fullName>
    </recommendedName>
</protein>
<reference evidence="8" key="1">
    <citation type="journal article" date="2011" name="Environ. Microbiol.">
        <title>Genomic insights into the metabolic potential of the polycyclic aromatic hydrocarbon degrading sulfate-reducing Deltaproteobacterium N47.</title>
        <authorList>
            <person name="Bergmann F."/>
            <person name="Selesi D."/>
            <person name="Weinmaier T."/>
            <person name="Tischler P."/>
            <person name="Rattei T."/>
            <person name="Meckenstock R.U."/>
        </authorList>
    </citation>
    <scope>NUCLEOTIDE SEQUENCE</scope>
</reference>
<feature type="transmembrane region" description="Helical" evidence="7">
    <location>
        <begin position="75"/>
        <end position="93"/>
    </location>
</feature>
<feature type="transmembrane region" description="Helical" evidence="7">
    <location>
        <begin position="105"/>
        <end position="127"/>
    </location>
</feature>
<keyword evidence="3" id="KW-1003">Cell membrane</keyword>
<gene>
    <name evidence="8" type="ORF">N47_G37640</name>
</gene>
<keyword evidence="6 7" id="KW-0472">Membrane</keyword>
<evidence type="ECO:0000256" key="6">
    <source>
        <dbReference type="ARBA" id="ARBA00023136"/>
    </source>
</evidence>
<evidence type="ECO:0000256" key="1">
    <source>
        <dbReference type="ARBA" id="ARBA00004651"/>
    </source>
</evidence>
<feature type="transmembrane region" description="Helical" evidence="7">
    <location>
        <begin position="6"/>
        <end position="27"/>
    </location>
</feature>
<evidence type="ECO:0000313" key="8">
    <source>
        <dbReference type="EMBL" id="CBX28440.1"/>
    </source>
</evidence>
<accession>E1YCZ6</accession>
<comment type="subcellular location">
    <subcellularLocation>
        <location evidence="1 7">Cell membrane</location>
        <topology evidence="1 7">Multi-pass membrane protein</topology>
    </subcellularLocation>
</comment>
<proteinExistence type="inferred from homology"/>
<keyword evidence="4 7" id="KW-0812">Transmembrane</keyword>
<evidence type="ECO:0000256" key="2">
    <source>
        <dbReference type="ARBA" id="ARBA00009784"/>
    </source>
</evidence>
<dbReference type="PANTHER" id="PTHR33508:SF1">
    <property type="entry name" value="UPF0056 MEMBRANE PROTEIN YHCE"/>
    <property type="match status" value="1"/>
</dbReference>
<comment type="similarity">
    <text evidence="2 7">Belongs to the UPF0056 (MarC) family.</text>
</comment>
<evidence type="ECO:0000256" key="7">
    <source>
        <dbReference type="RuleBase" id="RU362048"/>
    </source>
</evidence>
<keyword evidence="5 7" id="KW-1133">Transmembrane helix</keyword>
<organism evidence="8">
    <name type="scientific">uncultured Desulfobacterium sp</name>
    <dbReference type="NCBI Taxonomy" id="201089"/>
    <lineage>
        <taxon>Bacteria</taxon>
        <taxon>Pseudomonadati</taxon>
        <taxon>Thermodesulfobacteriota</taxon>
        <taxon>Desulfobacteria</taxon>
        <taxon>Desulfobacterales</taxon>
        <taxon>Desulfobacteriaceae</taxon>
        <taxon>Desulfobacterium</taxon>
        <taxon>environmental samples</taxon>
    </lineage>
</organism>